<dbReference type="AlphaFoldDB" id="A0A0D1ZDF3"/>
<dbReference type="Proteomes" id="UP000053599">
    <property type="component" value="Unassembled WGS sequence"/>
</dbReference>
<evidence type="ECO:0000256" key="1">
    <source>
        <dbReference type="SAM" id="MobiDB-lite"/>
    </source>
</evidence>
<evidence type="ECO:0000313" key="3">
    <source>
        <dbReference type="Proteomes" id="UP000053599"/>
    </source>
</evidence>
<reference evidence="2 3" key="1">
    <citation type="submission" date="2015-01" db="EMBL/GenBank/DDBJ databases">
        <title>The Genome Sequence of Exophiala sideris CBS121828.</title>
        <authorList>
            <consortium name="The Broad Institute Genomics Platform"/>
            <person name="Cuomo C."/>
            <person name="de Hoog S."/>
            <person name="Gorbushina A."/>
            <person name="Stielow B."/>
            <person name="Teixiera M."/>
            <person name="Abouelleil A."/>
            <person name="Chapman S.B."/>
            <person name="Priest M."/>
            <person name="Young S.K."/>
            <person name="Wortman J."/>
            <person name="Nusbaum C."/>
            <person name="Birren B."/>
        </authorList>
    </citation>
    <scope>NUCLEOTIDE SEQUENCE [LARGE SCALE GENOMIC DNA]</scope>
    <source>
        <strain evidence="2 3">CBS 121828</strain>
    </source>
</reference>
<protein>
    <submittedName>
        <fullName evidence="2">Uncharacterized protein</fullName>
    </submittedName>
</protein>
<feature type="compositionally biased region" description="Basic and acidic residues" evidence="1">
    <location>
        <begin position="7"/>
        <end position="21"/>
    </location>
</feature>
<dbReference type="HOGENOM" id="CLU_1777461_0_0_1"/>
<evidence type="ECO:0000313" key="2">
    <source>
        <dbReference type="EMBL" id="KIV84818.1"/>
    </source>
</evidence>
<gene>
    <name evidence="2" type="ORF">PV11_00573</name>
</gene>
<proteinExistence type="predicted"/>
<dbReference type="EMBL" id="KN846951">
    <property type="protein sequence ID" value="KIV84818.1"/>
    <property type="molecule type" value="Genomic_DNA"/>
</dbReference>
<accession>A0A0D1ZDF3</accession>
<feature type="region of interest" description="Disordered" evidence="1">
    <location>
        <begin position="1"/>
        <end position="21"/>
    </location>
</feature>
<sequence>MAAASLHKPEQAERPREHEPAAQKAFDALSATMDQRDTGIAVPSTIYEAVERRAFVRRANLKRRQGLMRFASTFRALAAVMGRQAGEIPANGDTLVKLEDAKKEECVERIKNKRFDEDFETFQMLEELQLKFVNWVLEPNDWSVEV</sequence>
<name>A0A0D1ZDF3_9EURO</name>
<organism evidence="2 3">
    <name type="scientific">Exophiala sideris</name>
    <dbReference type="NCBI Taxonomy" id="1016849"/>
    <lineage>
        <taxon>Eukaryota</taxon>
        <taxon>Fungi</taxon>
        <taxon>Dikarya</taxon>
        <taxon>Ascomycota</taxon>
        <taxon>Pezizomycotina</taxon>
        <taxon>Eurotiomycetes</taxon>
        <taxon>Chaetothyriomycetidae</taxon>
        <taxon>Chaetothyriales</taxon>
        <taxon>Herpotrichiellaceae</taxon>
        <taxon>Exophiala</taxon>
    </lineage>
</organism>